<name>A0ABR3GUQ7_9PEZI</name>
<dbReference type="InterPro" id="IPR036663">
    <property type="entry name" value="Fumarylacetoacetase_C_sf"/>
</dbReference>
<feature type="domain" description="Fumarylacetoacetase-like C-terminal" evidence="3">
    <location>
        <begin position="10"/>
        <end position="200"/>
    </location>
</feature>
<organism evidence="4 5">
    <name type="scientific">Discina gigas</name>
    <dbReference type="NCBI Taxonomy" id="1032678"/>
    <lineage>
        <taxon>Eukaryota</taxon>
        <taxon>Fungi</taxon>
        <taxon>Dikarya</taxon>
        <taxon>Ascomycota</taxon>
        <taxon>Pezizomycotina</taxon>
        <taxon>Pezizomycetes</taxon>
        <taxon>Pezizales</taxon>
        <taxon>Discinaceae</taxon>
        <taxon>Discina</taxon>
    </lineage>
</organism>
<keyword evidence="5" id="KW-1185">Reference proteome</keyword>
<dbReference type="PANTHER" id="PTHR11820">
    <property type="entry name" value="ACYLPYRUVASE"/>
    <property type="match status" value="1"/>
</dbReference>
<dbReference type="Proteomes" id="UP001447188">
    <property type="component" value="Unassembled WGS sequence"/>
</dbReference>
<keyword evidence="2" id="KW-0479">Metal-binding</keyword>
<evidence type="ECO:0000313" key="4">
    <source>
        <dbReference type="EMBL" id="KAL0639637.1"/>
    </source>
</evidence>
<evidence type="ECO:0000259" key="3">
    <source>
        <dbReference type="Pfam" id="PF01557"/>
    </source>
</evidence>
<dbReference type="InterPro" id="IPR011234">
    <property type="entry name" value="Fumarylacetoacetase-like_C"/>
</dbReference>
<gene>
    <name evidence="4" type="ORF">Q9L58_001202</name>
</gene>
<evidence type="ECO:0000256" key="2">
    <source>
        <dbReference type="ARBA" id="ARBA00022723"/>
    </source>
</evidence>
<dbReference type="EMBL" id="JBBBZM010000009">
    <property type="protein sequence ID" value="KAL0639637.1"/>
    <property type="molecule type" value="Genomic_DNA"/>
</dbReference>
<comment type="similarity">
    <text evidence="1">Belongs to the FAH family.</text>
</comment>
<reference evidence="4 5" key="1">
    <citation type="submission" date="2024-02" db="EMBL/GenBank/DDBJ databases">
        <title>Discinaceae phylogenomics.</title>
        <authorList>
            <person name="Dirks A.C."/>
            <person name="James T.Y."/>
        </authorList>
    </citation>
    <scope>NUCLEOTIDE SEQUENCE [LARGE SCALE GENOMIC DNA]</scope>
    <source>
        <strain evidence="4 5">ACD0624</strain>
    </source>
</reference>
<dbReference type="SUPFAM" id="SSF56529">
    <property type="entry name" value="FAH"/>
    <property type="match status" value="1"/>
</dbReference>
<accession>A0ABR3GUQ7</accession>
<evidence type="ECO:0000313" key="5">
    <source>
        <dbReference type="Proteomes" id="UP001447188"/>
    </source>
</evidence>
<evidence type="ECO:0000256" key="1">
    <source>
        <dbReference type="ARBA" id="ARBA00010211"/>
    </source>
</evidence>
<protein>
    <recommendedName>
        <fullName evidence="3">Fumarylacetoacetase-like C-terminal domain-containing protein</fullName>
    </recommendedName>
</protein>
<dbReference type="PANTHER" id="PTHR11820:SF7">
    <property type="entry name" value="ACYLPYRUVASE FAHD1, MITOCHONDRIAL"/>
    <property type="match status" value="1"/>
</dbReference>
<dbReference type="Pfam" id="PF01557">
    <property type="entry name" value="FAA_hydrolase"/>
    <property type="match status" value="1"/>
</dbReference>
<comment type="caution">
    <text evidence="4">The sequence shown here is derived from an EMBL/GenBank/DDBJ whole genome shotgun (WGS) entry which is preliminary data.</text>
</comment>
<sequence>MASLLRSPRTIACIGRNYAAHIKELGNAPPKEPFFFLKPAGSLLHPHAGPVLMPKGVDLHYEVELAAVIGREADDLTAENALDAVKGWCVGIDMTARNYQDNAKKASLPWTLCKGFKTFLPVSHFIPKSRIPNPHAVTLYLAVNGVMRQDDSTALMMFDIPALLRHITAVTTLYEDDLVLTGTPKGVGRVVPGDVMTAGLRVDGVEIEEGRIEVRVEERVGGYGA</sequence>
<proteinExistence type="inferred from homology"/>
<dbReference type="Gene3D" id="3.90.850.10">
    <property type="entry name" value="Fumarylacetoacetase-like, C-terminal domain"/>
    <property type="match status" value="1"/>
</dbReference>